<evidence type="ECO:0000313" key="3">
    <source>
        <dbReference type="Proteomes" id="UP000518878"/>
    </source>
</evidence>
<dbReference type="Proteomes" id="UP000518878">
    <property type="component" value="Unassembled WGS sequence"/>
</dbReference>
<feature type="transmembrane region" description="Helical" evidence="1">
    <location>
        <begin position="35"/>
        <end position="52"/>
    </location>
</feature>
<feature type="transmembrane region" description="Helical" evidence="1">
    <location>
        <begin position="236"/>
        <end position="253"/>
    </location>
</feature>
<keyword evidence="1" id="KW-0812">Transmembrane</keyword>
<accession>A0A7X5QVL3</accession>
<evidence type="ECO:0000313" key="2">
    <source>
        <dbReference type="EMBL" id="NID16226.1"/>
    </source>
</evidence>
<proteinExistence type="predicted"/>
<organism evidence="2 3">
    <name type="scientific">Luteibacter yeojuensis</name>
    <dbReference type="NCBI Taxonomy" id="345309"/>
    <lineage>
        <taxon>Bacteria</taxon>
        <taxon>Pseudomonadati</taxon>
        <taxon>Pseudomonadota</taxon>
        <taxon>Gammaproteobacteria</taxon>
        <taxon>Lysobacterales</taxon>
        <taxon>Rhodanobacteraceae</taxon>
        <taxon>Luteibacter</taxon>
    </lineage>
</organism>
<feature type="transmembrane region" description="Helical" evidence="1">
    <location>
        <begin position="209"/>
        <end position="230"/>
    </location>
</feature>
<evidence type="ECO:0008006" key="4">
    <source>
        <dbReference type="Google" id="ProtNLM"/>
    </source>
</evidence>
<keyword evidence="1" id="KW-0472">Membrane</keyword>
<dbReference type="EMBL" id="JAAQTL010000001">
    <property type="protein sequence ID" value="NID16226.1"/>
    <property type="molecule type" value="Genomic_DNA"/>
</dbReference>
<keyword evidence="1" id="KW-1133">Transmembrane helix</keyword>
<feature type="transmembrane region" description="Helical" evidence="1">
    <location>
        <begin position="303"/>
        <end position="329"/>
    </location>
</feature>
<name>A0A7X5QVL3_9GAMM</name>
<dbReference type="AlphaFoldDB" id="A0A7X5QVL3"/>
<comment type="caution">
    <text evidence="2">The sequence shown here is derived from an EMBL/GenBank/DDBJ whole genome shotgun (WGS) entry which is preliminary data.</text>
</comment>
<feature type="transmembrane region" description="Helical" evidence="1">
    <location>
        <begin position="260"/>
        <end position="283"/>
    </location>
</feature>
<reference evidence="2 3" key="1">
    <citation type="journal article" date="2006" name="Int. J. Syst. Evol. Microbiol.">
        <title>Dyella yeojuensis sp. nov., isolated from greenhouse soil in Korea.</title>
        <authorList>
            <person name="Kim B.Y."/>
            <person name="Weon H.Y."/>
            <person name="Lee K.H."/>
            <person name="Seok S.J."/>
            <person name="Kwon S.W."/>
            <person name="Go S.J."/>
            <person name="Stackebrandt E."/>
        </authorList>
    </citation>
    <scope>NUCLEOTIDE SEQUENCE [LARGE SCALE GENOMIC DNA]</scope>
    <source>
        <strain evidence="2 3">DSM 17673</strain>
    </source>
</reference>
<keyword evidence="3" id="KW-1185">Reference proteome</keyword>
<feature type="transmembrane region" description="Helical" evidence="1">
    <location>
        <begin position="151"/>
        <end position="170"/>
    </location>
</feature>
<evidence type="ECO:0000256" key="1">
    <source>
        <dbReference type="SAM" id="Phobius"/>
    </source>
</evidence>
<feature type="transmembrane region" description="Helical" evidence="1">
    <location>
        <begin position="12"/>
        <end position="29"/>
    </location>
</feature>
<sequence length="339" mass="36675">MEAANSRTRAVRIASYIAAGLGLFLVLYLRLLPALLAGLLVYEVVVSTAPLMGRRLSGDRARVLAVALVGVIVVGLLTLLVLGGISFFRNEIGNPEDLWQNRLMPLVERARQQLPPAVVDRLPESVDALRITAMDWARSHAVTLQLAGKEAARVVVHIIIGLVLGAIVALSRARPTHQVGPFAAELSLRSARLADAFHNIVFAQIKISLFNTLFTGIYLLAVLPMFGVHLPLTKTLIVITFIVGLLPVIGNLLSNTAITIVGLSVSLYVGLGALAFLIVIHKFEYFLNARIVGGQIRARAWELLVAMLLFEAAFGLPGVVAAPIFYAYLKAELEAERLI</sequence>
<gene>
    <name evidence="2" type="ORF">HBF32_12220</name>
</gene>
<protein>
    <recommendedName>
        <fullName evidence="4">PurR-regulated permease PerM</fullName>
    </recommendedName>
</protein>
<dbReference type="RefSeq" id="WP_166699881.1">
    <property type="nucleotide sequence ID" value="NZ_JAAQTL010000001.1"/>
</dbReference>
<feature type="transmembrane region" description="Helical" evidence="1">
    <location>
        <begin position="64"/>
        <end position="88"/>
    </location>
</feature>